<dbReference type="KEGG" id="mrr:Moror_10759"/>
<evidence type="ECO:0000313" key="2">
    <source>
        <dbReference type="Proteomes" id="UP000017559"/>
    </source>
</evidence>
<gene>
    <name evidence="1" type="ORF">Moror_10759</name>
</gene>
<comment type="caution">
    <text evidence="1">The sequence shown here is derived from an EMBL/GenBank/DDBJ whole genome shotgun (WGS) entry which is preliminary data.</text>
</comment>
<reference evidence="1 2" key="1">
    <citation type="journal article" date="2014" name="BMC Genomics">
        <title>Genome and secretome analysis of the hemibiotrophic fungal pathogen, Moniliophthora roreri, which causes frosty pod rot disease of cacao: mechanisms of the biotrophic and necrotrophic phases.</title>
        <authorList>
            <person name="Meinhardt L.W."/>
            <person name="Costa G.G.L."/>
            <person name="Thomazella D.P.T."/>
            <person name="Teixeira P.J.P.L."/>
            <person name="Carazzolle M.F."/>
            <person name="Schuster S.C."/>
            <person name="Carlson J.E."/>
            <person name="Guiltinan M.J."/>
            <person name="Mieczkowski P."/>
            <person name="Farmer A."/>
            <person name="Ramaraj T."/>
            <person name="Crozier J."/>
            <person name="Davis R.E."/>
            <person name="Shao J."/>
            <person name="Melnick R.L."/>
            <person name="Pereira G.A.G."/>
            <person name="Bailey B.A."/>
        </authorList>
    </citation>
    <scope>NUCLEOTIDE SEQUENCE [LARGE SCALE GENOMIC DNA]</scope>
    <source>
        <strain evidence="1 2">MCA 2997</strain>
    </source>
</reference>
<dbReference type="AlphaFoldDB" id="V2X6G2"/>
<evidence type="ECO:0000313" key="1">
    <source>
        <dbReference type="EMBL" id="ESK88060.1"/>
    </source>
</evidence>
<proteinExistence type="predicted"/>
<sequence length="95" mass="10722">MHCTYHENLSYGHSRASHYSKIILNVWKASQVFTRRLESAVGTLGNLNDTRIIHQLHPSEAAGTTVPTLDYGLLHWMDNIMGHGKRSPTIFCFVA</sequence>
<accession>V2X6G2</accession>
<organism evidence="1 2">
    <name type="scientific">Moniliophthora roreri (strain MCA 2997)</name>
    <name type="common">Cocoa frosty pod rot fungus</name>
    <name type="synonym">Crinipellis roreri</name>
    <dbReference type="NCBI Taxonomy" id="1381753"/>
    <lineage>
        <taxon>Eukaryota</taxon>
        <taxon>Fungi</taxon>
        <taxon>Dikarya</taxon>
        <taxon>Basidiomycota</taxon>
        <taxon>Agaricomycotina</taxon>
        <taxon>Agaricomycetes</taxon>
        <taxon>Agaricomycetidae</taxon>
        <taxon>Agaricales</taxon>
        <taxon>Marasmiineae</taxon>
        <taxon>Marasmiaceae</taxon>
        <taxon>Moniliophthora</taxon>
    </lineage>
</organism>
<dbReference type="EMBL" id="AWSO01000708">
    <property type="protein sequence ID" value="ESK88060.1"/>
    <property type="molecule type" value="Genomic_DNA"/>
</dbReference>
<dbReference type="HOGENOM" id="CLU_2373287_0_0_1"/>
<protein>
    <submittedName>
        <fullName evidence="1">Uncharacterized protein</fullName>
    </submittedName>
</protein>
<name>V2X6G2_MONRO</name>
<dbReference type="Proteomes" id="UP000017559">
    <property type="component" value="Unassembled WGS sequence"/>
</dbReference>
<keyword evidence="2" id="KW-1185">Reference proteome</keyword>